<dbReference type="EMBL" id="JQ085817">
    <property type="protein sequence ID" value="AFD03160.1"/>
    <property type="molecule type" value="Genomic_DNA"/>
</dbReference>
<dbReference type="AlphaFoldDB" id="H9BWI8"/>
<evidence type="ECO:0000313" key="1">
    <source>
        <dbReference type="EMBL" id="AFD03160.1"/>
    </source>
</evidence>
<organism evidence="1">
    <name type="scientific">uncultured bacterium W5-102b</name>
    <dbReference type="NCBI Taxonomy" id="1130996"/>
    <lineage>
        <taxon>Bacteria</taxon>
        <taxon>environmental samples</taxon>
    </lineage>
</organism>
<sequence length="144" mass="15696">MEQNMQAIQDKPSFQFGAIVWDKSLMAHDREVFIAKTENLMHGHTVGIGAFPFSFHAVDGPDEQKVAAQWLTSASEKLAASGLQSNATGKQFWSRMGEMKTKSGEIALGFNTPAANTYFIGKIADLPQGVLDILDSVTALHKNI</sequence>
<proteinExistence type="predicted"/>
<reference evidence="1" key="1">
    <citation type="submission" date="2011-11" db="EMBL/GenBank/DDBJ databases">
        <title>Construction and analysis of a metagenome of deep-sea sediment.</title>
        <authorList>
            <person name="Huo Y.-Y."/>
            <person name="Cheng H."/>
            <person name="Wu M."/>
        </authorList>
    </citation>
    <scope>NUCLEOTIDE SEQUENCE</scope>
</reference>
<protein>
    <submittedName>
        <fullName evidence="1">Uncharacterized protein</fullName>
    </submittedName>
</protein>
<name>H9BWI8_9BACT</name>
<accession>H9BWI8</accession>